<feature type="region of interest" description="Disordered" evidence="2">
    <location>
        <begin position="58"/>
        <end position="101"/>
    </location>
</feature>
<accession>A0A1V9XDL2</accession>
<evidence type="ECO:0000256" key="1">
    <source>
        <dbReference type="PROSITE-ProRule" id="PRU00042"/>
    </source>
</evidence>
<dbReference type="EMBL" id="MNPL01013987">
    <property type="protein sequence ID" value="OQR71637.1"/>
    <property type="molecule type" value="Genomic_DNA"/>
</dbReference>
<evidence type="ECO:0000313" key="5">
    <source>
        <dbReference type="Proteomes" id="UP000192247"/>
    </source>
</evidence>
<dbReference type="InterPro" id="IPR036236">
    <property type="entry name" value="Znf_C2H2_sf"/>
</dbReference>
<evidence type="ECO:0000259" key="3">
    <source>
        <dbReference type="PROSITE" id="PS50157"/>
    </source>
</evidence>
<dbReference type="AlphaFoldDB" id="A0A1V9XDL2"/>
<keyword evidence="1" id="KW-0863">Zinc-finger</keyword>
<feature type="non-terminal residue" evidence="4">
    <location>
        <position position="157"/>
    </location>
</feature>
<keyword evidence="1" id="KW-0479">Metal-binding</keyword>
<gene>
    <name evidence="4" type="ORF">BIW11_01455</name>
</gene>
<comment type="caution">
    <text evidence="4">The sequence shown here is derived from an EMBL/GenBank/DDBJ whole genome shotgun (WGS) entry which is preliminary data.</text>
</comment>
<protein>
    <recommendedName>
        <fullName evidence="3">C2H2-type domain-containing protein</fullName>
    </recommendedName>
</protein>
<dbReference type="Proteomes" id="UP000192247">
    <property type="component" value="Unassembled WGS sequence"/>
</dbReference>
<feature type="compositionally biased region" description="Polar residues" evidence="2">
    <location>
        <begin position="63"/>
        <end position="72"/>
    </location>
</feature>
<evidence type="ECO:0000256" key="2">
    <source>
        <dbReference type="SAM" id="MobiDB-lite"/>
    </source>
</evidence>
<proteinExistence type="predicted"/>
<keyword evidence="5" id="KW-1185">Reference proteome</keyword>
<dbReference type="SUPFAM" id="SSF57667">
    <property type="entry name" value="beta-beta-alpha zinc fingers"/>
    <property type="match status" value="1"/>
</dbReference>
<evidence type="ECO:0000313" key="4">
    <source>
        <dbReference type="EMBL" id="OQR71637.1"/>
    </source>
</evidence>
<organism evidence="4 5">
    <name type="scientific">Tropilaelaps mercedesae</name>
    <dbReference type="NCBI Taxonomy" id="418985"/>
    <lineage>
        <taxon>Eukaryota</taxon>
        <taxon>Metazoa</taxon>
        <taxon>Ecdysozoa</taxon>
        <taxon>Arthropoda</taxon>
        <taxon>Chelicerata</taxon>
        <taxon>Arachnida</taxon>
        <taxon>Acari</taxon>
        <taxon>Parasitiformes</taxon>
        <taxon>Mesostigmata</taxon>
        <taxon>Gamasina</taxon>
        <taxon>Dermanyssoidea</taxon>
        <taxon>Laelapidae</taxon>
        <taxon>Tropilaelaps</taxon>
    </lineage>
</organism>
<dbReference type="PROSITE" id="PS50157">
    <property type="entry name" value="ZINC_FINGER_C2H2_2"/>
    <property type="match status" value="1"/>
</dbReference>
<dbReference type="GO" id="GO:0008270">
    <property type="term" value="F:zinc ion binding"/>
    <property type="evidence" value="ECO:0007669"/>
    <property type="project" value="UniProtKB-KW"/>
</dbReference>
<sequence length="157" mass="17202">MNGPILAEHMAEHARVHSDPRPFTCTYSGCGVRLSSNKCLEFHMQLHQPEEATAAYKRHCSRRATSQTSDGGTSEIIASLPASNNNKTPLQPQKKKSGRPIVIRVEPENVISTEAVDFDVQKGEQSTVIQAKQPDLSLPDVTQLKQSTISPLEGIDL</sequence>
<feature type="domain" description="C2H2-type" evidence="3">
    <location>
        <begin position="23"/>
        <end position="52"/>
    </location>
</feature>
<dbReference type="InParanoid" id="A0A1V9XDL2"/>
<dbReference type="OrthoDB" id="6365676at2759"/>
<name>A0A1V9XDL2_9ACAR</name>
<dbReference type="PROSITE" id="PS00028">
    <property type="entry name" value="ZINC_FINGER_C2H2_1"/>
    <property type="match status" value="1"/>
</dbReference>
<dbReference type="InterPro" id="IPR013087">
    <property type="entry name" value="Znf_C2H2_type"/>
</dbReference>
<keyword evidence="1" id="KW-0862">Zinc</keyword>
<reference evidence="4 5" key="1">
    <citation type="journal article" date="2017" name="Gigascience">
        <title>Draft genome of the honey bee ectoparasitic mite, Tropilaelaps mercedesae, is shaped by the parasitic life history.</title>
        <authorList>
            <person name="Dong X."/>
            <person name="Armstrong S.D."/>
            <person name="Xia D."/>
            <person name="Makepeace B.L."/>
            <person name="Darby A.C."/>
            <person name="Kadowaki T."/>
        </authorList>
    </citation>
    <scope>NUCLEOTIDE SEQUENCE [LARGE SCALE GENOMIC DNA]</scope>
    <source>
        <strain evidence="4">Wuxi-XJTLU</strain>
    </source>
</reference>
<dbReference type="Gene3D" id="3.30.160.60">
    <property type="entry name" value="Classic Zinc Finger"/>
    <property type="match status" value="1"/>
</dbReference>
<feature type="compositionally biased region" description="Polar residues" evidence="2">
    <location>
        <begin position="81"/>
        <end position="91"/>
    </location>
</feature>